<evidence type="ECO:0000259" key="2">
    <source>
        <dbReference type="PROSITE" id="PS50196"/>
    </source>
</evidence>
<dbReference type="GO" id="GO:0005643">
    <property type="term" value="C:nuclear pore"/>
    <property type="evidence" value="ECO:0007669"/>
    <property type="project" value="TreeGrafter"/>
</dbReference>
<protein>
    <submittedName>
        <fullName evidence="3">Ran-specific GTPase-activating protein 1</fullName>
    </submittedName>
</protein>
<dbReference type="InterPro" id="IPR045255">
    <property type="entry name" value="RanBP1-like"/>
</dbReference>
<feature type="non-terminal residue" evidence="3">
    <location>
        <position position="1"/>
    </location>
</feature>
<dbReference type="Gene3D" id="2.30.29.30">
    <property type="entry name" value="Pleckstrin-homology domain (PH domain)/Phosphotyrosine-binding domain (PTB)"/>
    <property type="match status" value="1"/>
</dbReference>
<keyword evidence="4" id="KW-1185">Reference proteome</keyword>
<dbReference type="InterPro" id="IPR000156">
    <property type="entry name" value="Ran_bind_dom"/>
</dbReference>
<dbReference type="AlphaFoldDB" id="A0A9P4Q6X1"/>
<dbReference type="Pfam" id="PF00638">
    <property type="entry name" value="Ran_BP1"/>
    <property type="match status" value="1"/>
</dbReference>
<dbReference type="InterPro" id="IPR045256">
    <property type="entry name" value="RanBP1_RanBD"/>
</dbReference>
<dbReference type="EMBL" id="MU003800">
    <property type="protein sequence ID" value="KAF2720398.1"/>
    <property type="molecule type" value="Genomic_DNA"/>
</dbReference>
<feature type="compositionally biased region" description="Acidic residues" evidence="1">
    <location>
        <begin position="84"/>
        <end position="96"/>
    </location>
</feature>
<organism evidence="3 4">
    <name type="scientific">Polychaeton citri CBS 116435</name>
    <dbReference type="NCBI Taxonomy" id="1314669"/>
    <lineage>
        <taxon>Eukaryota</taxon>
        <taxon>Fungi</taxon>
        <taxon>Dikarya</taxon>
        <taxon>Ascomycota</taxon>
        <taxon>Pezizomycotina</taxon>
        <taxon>Dothideomycetes</taxon>
        <taxon>Dothideomycetidae</taxon>
        <taxon>Capnodiales</taxon>
        <taxon>Capnodiaceae</taxon>
        <taxon>Polychaeton</taxon>
    </lineage>
</organism>
<dbReference type="OrthoDB" id="2357150at2759"/>
<dbReference type="SMART" id="SM00160">
    <property type="entry name" value="RanBD"/>
    <property type="match status" value="1"/>
</dbReference>
<dbReference type="FunFam" id="2.30.29.30:FF:000254">
    <property type="entry name" value="Ran-specific GTPase-activating protein 1"/>
    <property type="match status" value="1"/>
</dbReference>
<dbReference type="PROSITE" id="PS50196">
    <property type="entry name" value="RANBD1"/>
    <property type="match status" value="1"/>
</dbReference>
<gene>
    <name evidence="3" type="ORF">K431DRAFT_226681</name>
</gene>
<dbReference type="GO" id="GO:0005737">
    <property type="term" value="C:cytoplasm"/>
    <property type="evidence" value="ECO:0007669"/>
    <property type="project" value="TreeGrafter"/>
</dbReference>
<evidence type="ECO:0000313" key="3">
    <source>
        <dbReference type="EMBL" id="KAF2720398.1"/>
    </source>
</evidence>
<sequence length="244" mass="27412">AINPATMADKEKQDVPPTTTTTSASTTEEKPSVTEKASEAATAVKDNVFSMFGGGPKKEEKKAEDEENDRSGSAKAQKEKTADGGDDDDKAPEEEADVHFEPIVRLTETVETKTHEELEEQTFKMRAKLFKFDRESREWKERGTGDVRLLKHKENQKTRLVMRRDKTLKVCANHYVVPDMKLSPNVGSDRSWVWNAAADVSEGEPEAQTLAIRFANSENANQFKEAFIKAQQENEALFKKEETS</sequence>
<comment type="caution">
    <text evidence="3">The sequence shown here is derived from an EMBL/GenBank/DDBJ whole genome shotgun (WGS) entry which is preliminary data.</text>
</comment>
<evidence type="ECO:0000256" key="1">
    <source>
        <dbReference type="SAM" id="MobiDB-lite"/>
    </source>
</evidence>
<name>A0A9P4Q6X1_9PEZI</name>
<feature type="compositionally biased region" description="Basic and acidic residues" evidence="1">
    <location>
        <begin position="27"/>
        <end position="38"/>
    </location>
</feature>
<dbReference type="GO" id="GO:0005096">
    <property type="term" value="F:GTPase activator activity"/>
    <property type="evidence" value="ECO:0007669"/>
    <property type="project" value="TreeGrafter"/>
</dbReference>
<dbReference type="CDD" id="cd13179">
    <property type="entry name" value="RanBD_RanBP1"/>
    <property type="match status" value="1"/>
</dbReference>
<proteinExistence type="predicted"/>
<feature type="region of interest" description="Disordered" evidence="1">
    <location>
        <begin position="1"/>
        <end position="102"/>
    </location>
</feature>
<dbReference type="Proteomes" id="UP000799441">
    <property type="component" value="Unassembled WGS sequence"/>
</dbReference>
<feature type="domain" description="RanBD1" evidence="2">
    <location>
        <begin position="99"/>
        <end position="236"/>
    </location>
</feature>
<dbReference type="SUPFAM" id="SSF50729">
    <property type="entry name" value="PH domain-like"/>
    <property type="match status" value="1"/>
</dbReference>
<dbReference type="GO" id="GO:0006913">
    <property type="term" value="P:nucleocytoplasmic transport"/>
    <property type="evidence" value="ECO:0007669"/>
    <property type="project" value="InterPro"/>
</dbReference>
<dbReference type="PANTHER" id="PTHR23138">
    <property type="entry name" value="RAN BINDING PROTEIN"/>
    <property type="match status" value="1"/>
</dbReference>
<dbReference type="PANTHER" id="PTHR23138:SF87">
    <property type="entry name" value="E3 SUMO-PROTEIN LIGASE RANBP2"/>
    <property type="match status" value="1"/>
</dbReference>
<dbReference type="InterPro" id="IPR011993">
    <property type="entry name" value="PH-like_dom_sf"/>
</dbReference>
<feature type="compositionally biased region" description="Basic and acidic residues" evidence="1">
    <location>
        <begin position="56"/>
        <end position="83"/>
    </location>
</feature>
<reference evidence="3" key="1">
    <citation type="journal article" date="2020" name="Stud. Mycol.">
        <title>101 Dothideomycetes genomes: a test case for predicting lifestyles and emergence of pathogens.</title>
        <authorList>
            <person name="Haridas S."/>
            <person name="Albert R."/>
            <person name="Binder M."/>
            <person name="Bloem J."/>
            <person name="Labutti K."/>
            <person name="Salamov A."/>
            <person name="Andreopoulos B."/>
            <person name="Baker S."/>
            <person name="Barry K."/>
            <person name="Bills G."/>
            <person name="Bluhm B."/>
            <person name="Cannon C."/>
            <person name="Castanera R."/>
            <person name="Culley D."/>
            <person name="Daum C."/>
            <person name="Ezra D."/>
            <person name="Gonzalez J."/>
            <person name="Henrissat B."/>
            <person name="Kuo A."/>
            <person name="Liang C."/>
            <person name="Lipzen A."/>
            <person name="Lutzoni F."/>
            <person name="Magnuson J."/>
            <person name="Mondo S."/>
            <person name="Nolan M."/>
            <person name="Ohm R."/>
            <person name="Pangilinan J."/>
            <person name="Park H.-J."/>
            <person name="Ramirez L."/>
            <person name="Alfaro M."/>
            <person name="Sun H."/>
            <person name="Tritt A."/>
            <person name="Yoshinaga Y."/>
            <person name="Zwiers L.-H."/>
            <person name="Turgeon B."/>
            <person name="Goodwin S."/>
            <person name="Spatafora J."/>
            <person name="Crous P."/>
            <person name="Grigoriev I."/>
        </authorList>
    </citation>
    <scope>NUCLEOTIDE SEQUENCE</scope>
    <source>
        <strain evidence="3">CBS 116435</strain>
    </source>
</reference>
<accession>A0A9P4Q6X1</accession>
<evidence type="ECO:0000313" key="4">
    <source>
        <dbReference type="Proteomes" id="UP000799441"/>
    </source>
</evidence>